<keyword evidence="2" id="KW-1185">Reference proteome</keyword>
<reference evidence="1" key="1">
    <citation type="journal article" date="2019" name="bioRxiv">
        <title>The Genome of the Zebra Mussel, Dreissena polymorpha: A Resource for Invasive Species Research.</title>
        <authorList>
            <person name="McCartney M.A."/>
            <person name="Auch B."/>
            <person name="Kono T."/>
            <person name="Mallez S."/>
            <person name="Zhang Y."/>
            <person name="Obille A."/>
            <person name="Becker A."/>
            <person name="Abrahante J.E."/>
            <person name="Garbe J."/>
            <person name="Badalamenti J.P."/>
            <person name="Herman A."/>
            <person name="Mangelson H."/>
            <person name="Liachko I."/>
            <person name="Sullivan S."/>
            <person name="Sone E.D."/>
            <person name="Koren S."/>
            <person name="Silverstein K.A.T."/>
            <person name="Beckman K.B."/>
            <person name="Gohl D.M."/>
        </authorList>
    </citation>
    <scope>NUCLEOTIDE SEQUENCE</scope>
    <source>
        <strain evidence="1">Duluth1</strain>
        <tissue evidence="1">Whole animal</tissue>
    </source>
</reference>
<proteinExistence type="predicted"/>
<dbReference type="EMBL" id="JAIWYP010000001">
    <property type="protein sequence ID" value="KAH3880020.1"/>
    <property type="molecule type" value="Genomic_DNA"/>
</dbReference>
<dbReference type="AlphaFoldDB" id="A0A9D4RV66"/>
<evidence type="ECO:0000313" key="2">
    <source>
        <dbReference type="Proteomes" id="UP000828390"/>
    </source>
</evidence>
<name>A0A9D4RV66_DREPO</name>
<gene>
    <name evidence="1" type="ORF">DPMN_003932</name>
</gene>
<organism evidence="1 2">
    <name type="scientific">Dreissena polymorpha</name>
    <name type="common">Zebra mussel</name>
    <name type="synonym">Mytilus polymorpha</name>
    <dbReference type="NCBI Taxonomy" id="45954"/>
    <lineage>
        <taxon>Eukaryota</taxon>
        <taxon>Metazoa</taxon>
        <taxon>Spiralia</taxon>
        <taxon>Lophotrochozoa</taxon>
        <taxon>Mollusca</taxon>
        <taxon>Bivalvia</taxon>
        <taxon>Autobranchia</taxon>
        <taxon>Heteroconchia</taxon>
        <taxon>Euheterodonta</taxon>
        <taxon>Imparidentia</taxon>
        <taxon>Neoheterodontei</taxon>
        <taxon>Myida</taxon>
        <taxon>Dreissenoidea</taxon>
        <taxon>Dreissenidae</taxon>
        <taxon>Dreissena</taxon>
    </lineage>
</organism>
<sequence>MTDTNHLPVPLQGNFSQPQYVDERGEICPRGIVYPQVDGQLGQVLIFLQITCLSGL</sequence>
<accession>A0A9D4RV66</accession>
<comment type="caution">
    <text evidence="1">The sequence shown here is derived from an EMBL/GenBank/DDBJ whole genome shotgun (WGS) entry which is preliminary data.</text>
</comment>
<dbReference type="Proteomes" id="UP000828390">
    <property type="component" value="Unassembled WGS sequence"/>
</dbReference>
<protein>
    <submittedName>
        <fullName evidence="1">Uncharacterized protein</fullName>
    </submittedName>
</protein>
<reference evidence="1" key="2">
    <citation type="submission" date="2020-11" db="EMBL/GenBank/DDBJ databases">
        <authorList>
            <person name="McCartney M.A."/>
            <person name="Auch B."/>
            <person name="Kono T."/>
            <person name="Mallez S."/>
            <person name="Becker A."/>
            <person name="Gohl D.M."/>
            <person name="Silverstein K.A.T."/>
            <person name="Koren S."/>
            <person name="Bechman K.B."/>
            <person name="Herman A."/>
            <person name="Abrahante J.E."/>
            <person name="Garbe J."/>
        </authorList>
    </citation>
    <scope>NUCLEOTIDE SEQUENCE</scope>
    <source>
        <strain evidence="1">Duluth1</strain>
        <tissue evidence="1">Whole animal</tissue>
    </source>
</reference>
<evidence type="ECO:0000313" key="1">
    <source>
        <dbReference type="EMBL" id="KAH3880020.1"/>
    </source>
</evidence>